<dbReference type="InterPro" id="IPR034741">
    <property type="entry name" value="Terpene_cyclase-like_1_C"/>
</dbReference>
<proteinExistence type="predicted"/>
<accession>A0AAP0MI33</accession>
<keyword evidence="2" id="KW-0479">Metal-binding</keyword>
<name>A0AAP0MI33_9ROSI</name>
<evidence type="ECO:0000256" key="1">
    <source>
        <dbReference type="ARBA" id="ARBA00001946"/>
    </source>
</evidence>
<keyword evidence="8" id="KW-1185">Reference proteome</keyword>
<sequence>MCNVRLRLLLNLRAVKSIKCTSLKAREDHTVQLLKHKKLRQELINLFTSKLKSLQKAIENMSLQVSASPTKIIQRNAEKDYTRRSANFHPSIWGDRFLSYTSDSMEKDDGSAKHQELKEEIRRMLKAYINKPTQNNLDLIDAIQRLGVSYHFESEIDEILGKLHEAHQDCGLGDNETDELYYISLQFRLLRQHGCKISADVFKRFKDSDGNFKTSLAKDVGGMLSLYEATHLGVHEENILDEALAFTTSHLESIAAHQIGSPLAERVKHALIQPIHRGLQRLEARHYIPIYQEQSSHNEALLTFAKLDFNKLQKLHQKELGDISRRWKELDFAHKLPFIRDRIAEYYFWILGVYFEPQYSFARRILTKVISMTSIIDDIYDVYGKIEELELFTSAIKRWDISAIDQLPEYMKLCYRALLDVYSEAEKDLAPQGKLYRLHYAKKAVEYSSMKNIVKNYFFEAKWCHQNYIPTMDEYMTVALVTSAYPMLSTTSFVGMGDIVTKESFEWLFSNPRFIRASSVVCRLMDDMVSHKFEQSRGHVASSVECYMKQHGATEEEACNEFRKQVSNAWKDINEDCLRPTVVPMPLLMRILNLTRVIDVIYKYEDGYTHSAVVLKDFVASLLINPVSI</sequence>
<dbReference type="PANTHER" id="PTHR31225">
    <property type="entry name" value="OS04G0344100 PROTEIN-RELATED"/>
    <property type="match status" value="1"/>
</dbReference>
<reference evidence="7 8" key="1">
    <citation type="submission" date="2024-05" db="EMBL/GenBank/DDBJ databases">
        <title>Haplotype-resolved chromosome-level genome assembly of Huyou (Citrus changshanensis).</title>
        <authorList>
            <person name="Miao C."/>
            <person name="Chen W."/>
            <person name="Wu Y."/>
            <person name="Wang L."/>
            <person name="Zhao S."/>
            <person name="Grierson D."/>
            <person name="Xu C."/>
            <person name="Chen K."/>
        </authorList>
    </citation>
    <scope>NUCLEOTIDE SEQUENCE [LARGE SCALE GENOMIC DNA]</scope>
    <source>
        <strain evidence="7">01-14</strain>
        <tissue evidence="7">Leaf</tissue>
    </source>
</reference>
<evidence type="ECO:0000313" key="8">
    <source>
        <dbReference type="Proteomes" id="UP001428341"/>
    </source>
</evidence>
<evidence type="ECO:0000259" key="5">
    <source>
        <dbReference type="Pfam" id="PF01397"/>
    </source>
</evidence>
<dbReference type="GO" id="GO:0000287">
    <property type="term" value="F:magnesium ion binding"/>
    <property type="evidence" value="ECO:0007669"/>
    <property type="project" value="InterPro"/>
</dbReference>
<dbReference type="Gene3D" id="1.10.600.10">
    <property type="entry name" value="Farnesyl Diphosphate Synthase"/>
    <property type="match status" value="1"/>
</dbReference>
<dbReference type="InterPro" id="IPR036965">
    <property type="entry name" value="Terpene_synth_N_sf"/>
</dbReference>
<dbReference type="InterPro" id="IPR001906">
    <property type="entry name" value="Terpene_synth_N"/>
</dbReference>
<dbReference type="Proteomes" id="UP001428341">
    <property type="component" value="Unassembled WGS sequence"/>
</dbReference>
<keyword evidence="4" id="KW-0456">Lyase</keyword>
<comment type="cofactor">
    <cofactor evidence="1">
        <name>Mg(2+)</name>
        <dbReference type="ChEBI" id="CHEBI:18420"/>
    </cofactor>
</comment>
<dbReference type="SUPFAM" id="SSF48239">
    <property type="entry name" value="Terpenoid cyclases/Protein prenyltransferases"/>
    <property type="match status" value="1"/>
</dbReference>
<dbReference type="Pfam" id="PF01397">
    <property type="entry name" value="Terpene_synth"/>
    <property type="match status" value="1"/>
</dbReference>
<dbReference type="SUPFAM" id="SSF48576">
    <property type="entry name" value="Terpenoid synthases"/>
    <property type="match status" value="1"/>
</dbReference>
<dbReference type="InterPro" id="IPR008930">
    <property type="entry name" value="Terpenoid_cyclase/PrenylTrfase"/>
</dbReference>
<organism evidence="7 8">
    <name type="scientific">Citrus x changshan-huyou</name>
    <dbReference type="NCBI Taxonomy" id="2935761"/>
    <lineage>
        <taxon>Eukaryota</taxon>
        <taxon>Viridiplantae</taxon>
        <taxon>Streptophyta</taxon>
        <taxon>Embryophyta</taxon>
        <taxon>Tracheophyta</taxon>
        <taxon>Spermatophyta</taxon>
        <taxon>Magnoliopsida</taxon>
        <taxon>eudicotyledons</taxon>
        <taxon>Gunneridae</taxon>
        <taxon>Pentapetalae</taxon>
        <taxon>rosids</taxon>
        <taxon>malvids</taxon>
        <taxon>Sapindales</taxon>
        <taxon>Rutaceae</taxon>
        <taxon>Aurantioideae</taxon>
        <taxon>Citrus</taxon>
    </lineage>
</organism>
<evidence type="ECO:0000313" key="7">
    <source>
        <dbReference type="EMBL" id="KAK9209508.1"/>
    </source>
</evidence>
<keyword evidence="3" id="KW-0460">Magnesium</keyword>
<dbReference type="Gene3D" id="1.50.10.130">
    <property type="entry name" value="Terpene synthase, N-terminal domain"/>
    <property type="match status" value="1"/>
</dbReference>
<feature type="domain" description="Terpene synthase N-terminal" evidence="5">
    <location>
        <begin position="92"/>
        <end position="271"/>
    </location>
</feature>
<evidence type="ECO:0000259" key="6">
    <source>
        <dbReference type="Pfam" id="PF03936"/>
    </source>
</evidence>
<dbReference type="InterPro" id="IPR008949">
    <property type="entry name" value="Isoprenoid_synthase_dom_sf"/>
</dbReference>
<protein>
    <submittedName>
        <fullName evidence="7">Uncharacterized protein</fullName>
    </submittedName>
</protein>
<evidence type="ECO:0000256" key="3">
    <source>
        <dbReference type="ARBA" id="ARBA00022842"/>
    </source>
</evidence>
<dbReference type="CDD" id="cd00684">
    <property type="entry name" value="Terpene_cyclase_plant_C1"/>
    <property type="match status" value="1"/>
</dbReference>
<dbReference type="GO" id="GO:0010333">
    <property type="term" value="F:terpene synthase activity"/>
    <property type="evidence" value="ECO:0007669"/>
    <property type="project" value="InterPro"/>
</dbReference>
<dbReference type="GO" id="GO:0016102">
    <property type="term" value="P:diterpenoid biosynthetic process"/>
    <property type="evidence" value="ECO:0007669"/>
    <property type="project" value="InterPro"/>
</dbReference>
<dbReference type="AlphaFoldDB" id="A0AAP0MI33"/>
<dbReference type="FunFam" id="1.50.10.130:FF:000001">
    <property type="entry name" value="Isoprene synthase, chloroplastic"/>
    <property type="match status" value="1"/>
</dbReference>
<dbReference type="InterPro" id="IPR005630">
    <property type="entry name" value="Terpene_synthase_metal-bd"/>
</dbReference>
<dbReference type="PANTHER" id="PTHR31225:SF221">
    <property type="entry name" value="(-)-GERMACRENE D SYNTHASE"/>
    <property type="match status" value="1"/>
</dbReference>
<feature type="domain" description="Terpene synthase metal-binding" evidence="6">
    <location>
        <begin position="328"/>
        <end position="572"/>
    </location>
</feature>
<gene>
    <name evidence="7" type="ORF">WN944_001875</name>
</gene>
<evidence type="ECO:0000256" key="2">
    <source>
        <dbReference type="ARBA" id="ARBA00022723"/>
    </source>
</evidence>
<dbReference type="InterPro" id="IPR044814">
    <property type="entry name" value="Terpene_cyclase_plant_C1"/>
</dbReference>
<evidence type="ECO:0000256" key="4">
    <source>
        <dbReference type="ARBA" id="ARBA00023239"/>
    </source>
</evidence>
<dbReference type="SFLD" id="SFLDG01019">
    <property type="entry name" value="Terpene_Cyclase_Like_1_C_Termi"/>
    <property type="match status" value="1"/>
</dbReference>
<dbReference type="SFLD" id="SFLDS00005">
    <property type="entry name" value="Isoprenoid_Synthase_Type_I"/>
    <property type="match status" value="1"/>
</dbReference>
<dbReference type="InterPro" id="IPR050148">
    <property type="entry name" value="Terpene_synthase-like"/>
</dbReference>
<dbReference type="Pfam" id="PF03936">
    <property type="entry name" value="Terpene_synth_C"/>
    <property type="match status" value="1"/>
</dbReference>
<comment type="caution">
    <text evidence="7">The sequence shown here is derived from an EMBL/GenBank/DDBJ whole genome shotgun (WGS) entry which is preliminary data.</text>
</comment>
<dbReference type="FunFam" id="1.10.600.10:FF:000007">
    <property type="entry name" value="Isoprene synthase, chloroplastic"/>
    <property type="match status" value="1"/>
</dbReference>
<dbReference type="EMBL" id="JBCGBO010000004">
    <property type="protein sequence ID" value="KAK9209508.1"/>
    <property type="molecule type" value="Genomic_DNA"/>
</dbReference>